<proteinExistence type="predicted"/>
<evidence type="ECO:0000313" key="2">
    <source>
        <dbReference type="Proteomes" id="UP000309130"/>
    </source>
</evidence>
<organism evidence="1 2">
    <name type="scientific">Serratia phage MTx</name>
    <dbReference type="NCBI Taxonomy" id="2557553"/>
    <lineage>
        <taxon>Viruses</taxon>
        <taxon>Duplodnaviria</taxon>
        <taxon>Heunggongvirae</taxon>
        <taxon>Uroviricota</taxon>
        <taxon>Caudoviricetes</taxon>
        <taxon>Lindbergviridae</taxon>
        <taxon>Myosmarvirus</taxon>
        <taxon>Myosmarvirus MTx</taxon>
    </lineage>
</organism>
<name>A0A482MH94_9CAUD</name>
<evidence type="ECO:0000313" key="1">
    <source>
        <dbReference type="EMBL" id="QBQ72316.1"/>
    </source>
</evidence>
<dbReference type="Proteomes" id="UP000309130">
    <property type="component" value="Segment"/>
</dbReference>
<keyword evidence="2" id="KW-1185">Reference proteome</keyword>
<gene>
    <name evidence="1" type="ORF">CPT_MTx_010</name>
</gene>
<accession>A0A482MH94</accession>
<reference evidence="2" key="1">
    <citation type="submission" date="2019-03" db="EMBL/GenBank/DDBJ databases">
        <title>Complete Genome Sequence of Serratia marcescens Myophage MTx.</title>
        <authorList>
            <person name="Graham K."/>
            <person name="Freeman M."/>
            <person name="Newkirk H."/>
            <person name="Liu M."/>
            <person name="Ramsey J."/>
            <person name="Cahill J."/>
        </authorList>
    </citation>
    <scope>NUCLEOTIDE SEQUENCE [LARGE SCALE GENOMIC DNA]</scope>
</reference>
<sequence>MSTFKVPAGLKGHTLSIDDNQFIGDDRRPFKDWLASTLGAPIERICYVIHTHQLCGEESQFMHFMETCSDYGAFTDNGYLKPHRIGGVYDEDDHDISWLTRVGDWPVICEESDGGFAVYFVLED</sequence>
<protein>
    <submittedName>
        <fullName evidence="1">Uncharacterized protein</fullName>
    </submittedName>
</protein>
<dbReference type="EMBL" id="MK618717">
    <property type="protein sequence ID" value="QBQ72316.1"/>
    <property type="molecule type" value="Genomic_DNA"/>
</dbReference>